<protein>
    <submittedName>
        <fullName evidence="1">WSSV378</fullName>
    </submittedName>
</protein>
<dbReference type="Proteomes" id="UP000267352">
    <property type="component" value="Segment"/>
</dbReference>
<sequence length="56" mass="6500">MLKGQKNMGQMILFINTTNQQIIDVLHDGFNVIRKKILCIHGCRTRNIFMKILLQG</sequence>
<evidence type="ECO:0000313" key="1">
    <source>
        <dbReference type="EMBL" id="AUO15155.1"/>
    </source>
</evidence>
<accession>A0A2I6SC64</accession>
<name>A0A2I6SC64_9VIRU</name>
<reference evidence="1" key="1">
    <citation type="submission" date="2017-12" db="EMBL/GenBank/DDBJ databases">
        <authorList>
            <person name="Katneni V.K."/>
            <person name="Shekhar M.S."/>
            <person name="Otta S.K."/>
            <person name="Karthic K."/>
            <person name="Jangam A.K."/>
            <person name="Gopikrishna G."/>
            <person name="Vijayan K.K."/>
        </authorList>
    </citation>
    <scope>NUCLEOTIDE SEQUENCE [LARGE SCALE GENOMIC DNA]</scope>
    <source>
        <strain evidence="1">IN_AP4RU</strain>
    </source>
</reference>
<reference evidence="1" key="2">
    <citation type="journal article" date="2018" name="Genome Announc.">
        <title>First Report of a Complete Genome Sequence of White spot syndrome virus from India.</title>
        <authorList>
            <person name="Vinaya Kumar K."/>
            <person name="Shekhar M.S."/>
            <person name="Otta S.K."/>
            <person name="Karthic K."/>
            <person name="Ashok Kumar J."/>
            <person name="Gopikrishna G."/>
            <person name="Vijayan K.K."/>
        </authorList>
    </citation>
    <scope>NUCLEOTIDE SEQUENCE</scope>
    <source>
        <strain evidence="1">IN_AP4RU</strain>
    </source>
</reference>
<dbReference type="EMBL" id="MG702567">
    <property type="protein sequence ID" value="AUO15155.1"/>
    <property type="molecule type" value="Genomic_DNA"/>
</dbReference>
<proteinExistence type="predicted"/>
<organism evidence="1">
    <name type="scientific">White spot syndrome virus</name>
    <dbReference type="NCBI Taxonomy" id="342409"/>
    <lineage>
        <taxon>Viruses</taxon>
        <taxon>Viruses incertae sedis</taxon>
        <taxon>Naldaviricetes</taxon>
        <taxon>Nimaviridae</taxon>
        <taxon>Whispovirus</taxon>
    </lineage>
</organism>